<keyword evidence="10 11" id="KW-0407">Ion channel</keyword>
<proteinExistence type="inferred from homology"/>
<comment type="similarity">
    <text evidence="2 11">Belongs to the MscL family.</text>
</comment>
<evidence type="ECO:0000256" key="8">
    <source>
        <dbReference type="ARBA" id="ARBA00023065"/>
    </source>
</evidence>
<sequence length="131" mass="14217">MMRMIEEFKQFAMRGNVVDLAIGVVIGTAFGKIVSSLVADILMPVVGLFTGGIDFSDQVLILRAASGGQPAVVLGYGRFVQAVLDFVIVVFALFLVVKLVNRLRREEQAKPAAPSAQERLLAEIRDLLKKG</sequence>
<evidence type="ECO:0000313" key="13">
    <source>
        <dbReference type="Proteomes" id="UP000199771"/>
    </source>
</evidence>
<evidence type="ECO:0000256" key="7">
    <source>
        <dbReference type="ARBA" id="ARBA00022989"/>
    </source>
</evidence>
<evidence type="ECO:0000256" key="2">
    <source>
        <dbReference type="ARBA" id="ARBA00007254"/>
    </source>
</evidence>
<dbReference type="PRINTS" id="PR01264">
    <property type="entry name" value="MECHCHANNEL"/>
</dbReference>
<dbReference type="InterPro" id="IPR019823">
    <property type="entry name" value="Mechanosensitive_channel_CS"/>
</dbReference>
<keyword evidence="4 11" id="KW-0813">Transport</keyword>
<dbReference type="GO" id="GO:0005886">
    <property type="term" value="C:plasma membrane"/>
    <property type="evidence" value="ECO:0007669"/>
    <property type="project" value="UniProtKB-SubCell"/>
</dbReference>
<dbReference type="GO" id="GO:0008381">
    <property type="term" value="F:mechanosensitive monoatomic ion channel activity"/>
    <property type="evidence" value="ECO:0007669"/>
    <property type="project" value="UniProtKB-UniRule"/>
</dbReference>
<evidence type="ECO:0000256" key="6">
    <source>
        <dbReference type="ARBA" id="ARBA00022692"/>
    </source>
</evidence>
<dbReference type="Proteomes" id="UP000199771">
    <property type="component" value="Unassembled WGS sequence"/>
</dbReference>
<dbReference type="Pfam" id="PF01741">
    <property type="entry name" value="MscL"/>
    <property type="match status" value="1"/>
</dbReference>
<evidence type="ECO:0000256" key="3">
    <source>
        <dbReference type="ARBA" id="ARBA00011255"/>
    </source>
</evidence>
<dbReference type="Gene3D" id="1.10.1200.120">
    <property type="entry name" value="Large-conductance mechanosensitive channel, MscL, domain 1"/>
    <property type="match status" value="1"/>
</dbReference>
<keyword evidence="5 11" id="KW-1003">Cell membrane</keyword>
<protein>
    <recommendedName>
        <fullName evidence="11">Large-conductance mechanosensitive channel</fullName>
    </recommendedName>
</protein>
<dbReference type="NCBIfam" id="NF001843">
    <property type="entry name" value="PRK00567.1-4"/>
    <property type="match status" value="1"/>
</dbReference>
<dbReference type="PANTHER" id="PTHR30266:SF2">
    <property type="entry name" value="LARGE-CONDUCTANCE MECHANOSENSITIVE CHANNEL"/>
    <property type="match status" value="1"/>
</dbReference>
<keyword evidence="6 11" id="KW-0812">Transmembrane</keyword>
<evidence type="ECO:0000256" key="10">
    <source>
        <dbReference type="ARBA" id="ARBA00023303"/>
    </source>
</evidence>
<feature type="transmembrane region" description="Helical" evidence="11">
    <location>
        <begin position="79"/>
        <end position="100"/>
    </location>
</feature>
<keyword evidence="13" id="KW-1185">Reference proteome</keyword>
<keyword evidence="7 11" id="KW-1133">Transmembrane helix</keyword>
<evidence type="ECO:0000256" key="9">
    <source>
        <dbReference type="ARBA" id="ARBA00023136"/>
    </source>
</evidence>
<comment type="subcellular location">
    <subcellularLocation>
        <location evidence="11">Cell inner membrane</location>
        <topology evidence="11">Multi-pass membrane protein</topology>
    </subcellularLocation>
    <subcellularLocation>
        <location evidence="1">Cell membrane</location>
        <topology evidence="1">Multi-pass membrane protein</topology>
    </subcellularLocation>
</comment>
<feature type="transmembrane region" description="Helical" evidence="11">
    <location>
        <begin position="20"/>
        <end position="39"/>
    </location>
</feature>
<dbReference type="InterPro" id="IPR037673">
    <property type="entry name" value="MSC/AndL"/>
</dbReference>
<dbReference type="InterPro" id="IPR001185">
    <property type="entry name" value="MS_channel"/>
</dbReference>
<comment type="subunit">
    <text evidence="3 11">Homopentamer.</text>
</comment>
<keyword evidence="11" id="KW-0997">Cell inner membrane</keyword>
<evidence type="ECO:0000256" key="1">
    <source>
        <dbReference type="ARBA" id="ARBA00004651"/>
    </source>
</evidence>
<organism evidence="12 13">
    <name type="scientific">Fontimonas thermophila</name>
    <dbReference type="NCBI Taxonomy" id="1076937"/>
    <lineage>
        <taxon>Bacteria</taxon>
        <taxon>Pseudomonadati</taxon>
        <taxon>Pseudomonadota</taxon>
        <taxon>Gammaproteobacteria</taxon>
        <taxon>Nevskiales</taxon>
        <taxon>Nevskiaceae</taxon>
        <taxon>Fontimonas</taxon>
    </lineage>
</organism>
<dbReference type="HAMAP" id="MF_00115">
    <property type="entry name" value="MscL"/>
    <property type="match status" value="1"/>
</dbReference>
<evidence type="ECO:0000313" key="12">
    <source>
        <dbReference type="EMBL" id="SFF52840.1"/>
    </source>
</evidence>
<evidence type="ECO:0000256" key="5">
    <source>
        <dbReference type="ARBA" id="ARBA00022475"/>
    </source>
</evidence>
<accession>A0A1I2JFS3</accession>
<dbReference type="FunFam" id="1.10.1200.120:FF:000001">
    <property type="entry name" value="Large-conductance mechanosensitive channel"/>
    <property type="match status" value="1"/>
</dbReference>
<reference evidence="12 13" key="1">
    <citation type="submission" date="2016-10" db="EMBL/GenBank/DDBJ databases">
        <authorList>
            <person name="de Groot N.N."/>
        </authorList>
    </citation>
    <scope>NUCLEOTIDE SEQUENCE [LARGE SCALE GENOMIC DNA]</scope>
    <source>
        <strain evidence="12 13">DSM 23609</strain>
    </source>
</reference>
<comment type="function">
    <text evidence="11">Channel that opens in response to stretch forces in the membrane lipid bilayer. May participate in the regulation of osmotic pressure changes within the cell.</text>
</comment>
<evidence type="ECO:0000256" key="11">
    <source>
        <dbReference type="HAMAP-Rule" id="MF_00115"/>
    </source>
</evidence>
<keyword evidence="9 11" id="KW-0472">Membrane</keyword>
<evidence type="ECO:0000256" key="4">
    <source>
        <dbReference type="ARBA" id="ARBA00022448"/>
    </source>
</evidence>
<dbReference type="EMBL" id="FOOC01000007">
    <property type="protein sequence ID" value="SFF52840.1"/>
    <property type="molecule type" value="Genomic_DNA"/>
</dbReference>
<dbReference type="STRING" id="1076937.SAMN04488120_10733"/>
<dbReference type="PANTHER" id="PTHR30266">
    <property type="entry name" value="MECHANOSENSITIVE CHANNEL MSCL"/>
    <property type="match status" value="1"/>
</dbReference>
<dbReference type="AlphaFoldDB" id="A0A1I2JFS3"/>
<dbReference type="SUPFAM" id="SSF81330">
    <property type="entry name" value="Gated mechanosensitive channel"/>
    <property type="match status" value="1"/>
</dbReference>
<keyword evidence="8 11" id="KW-0406">Ion transport</keyword>
<name>A0A1I2JFS3_9GAMM</name>
<dbReference type="InterPro" id="IPR036019">
    <property type="entry name" value="MscL_channel"/>
</dbReference>
<dbReference type="NCBIfam" id="TIGR00220">
    <property type="entry name" value="mscL"/>
    <property type="match status" value="1"/>
</dbReference>
<gene>
    <name evidence="11" type="primary">mscL</name>
    <name evidence="12" type="ORF">SAMN04488120_10733</name>
</gene>
<dbReference type="PROSITE" id="PS01327">
    <property type="entry name" value="MSCL"/>
    <property type="match status" value="1"/>
</dbReference>